<keyword evidence="2" id="KW-1185">Reference proteome</keyword>
<evidence type="ECO:0000313" key="2">
    <source>
        <dbReference type="Proteomes" id="UP000282876"/>
    </source>
</evidence>
<dbReference type="Proteomes" id="UP000282876">
    <property type="component" value="Unassembled WGS sequence"/>
</dbReference>
<accession>A0A437AM85</accession>
<comment type="caution">
    <text evidence="1">The sequence shown here is derived from an EMBL/GenBank/DDBJ whole genome shotgun (WGS) entry which is preliminary data.</text>
</comment>
<dbReference type="AlphaFoldDB" id="A0A437AM85"/>
<name>A0A437AM85_9MICR</name>
<evidence type="ECO:0000313" key="1">
    <source>
        <dbReference type="EMBL" id="RVD92282.1"/>
    </source>
</evidence>
<sequence>MLKKRIDQFIKNNFIKLECSPEMPSYLCLKILTNYLRSKYLRYEYCITNLPSNDINTIFINYNPNLLKEECFNLRIEDCKTCILRKFNQFVSCKFEFVTLFEYFSKLIGKSNLLCKECISLKDEIILFEKKEKYPV</sequence>
<dbReference type="EMBL" id="RCSS01000258">
    <property type="protein sequence ID" value="RVD92282.1"/>
    <property type="molecule type" value="Genomic_DNA"/>
</dbReference>
<organism evidence="1 2">
    <name type="scientific">Tubulinosema ratisbonensis</name>
    <dbReference type="NCBI Taxonomy" id="291195"/>
    <lineage>
        <taxon>Eukaryota</taxon>
        <taxon>Fungi</taxon>
        <taxon>Fungi incertae sedis</taxon>
        <taxon>Microsporidia</taxon>
        <taxon>Tubulinosematoidea</taxon>
        <taxon>Tubulinosematidae</taxon>
        <taxon>Tubulinosema</taxon>
    </lineage>
</organism>
<reference evidence="1 2" key="1">
    <citation type="submission" date="2018-10" db="EMBL/GenBank/DDBJ databases">
        <title>Draft genome sequence of the microsporidian Tubulinosema ratisbonensis.</title>
        <authorList>
            <person name="Polonais V."/>
            <person name="Peyretaillade E."/>
            <person name="Niehus S."/>
            <person name="Wawrzyniak I."/>
            <person name="Franchet A."/>
            <person name="Gaspin C."/>
            <person name="Reichstadt M."/>
            <person name="Belser C."/>
            <person name="Labadie K."/>
            <person name="Delbac F."/>
            <person name="Ferrandon D."/>
        </authorList>
    </citation>
    <scope>NUCLEOTIDE SEQUENCE [LARGE SCALE GENOMIC DNA]</scope>
    <source>
        <strain evidence="1 2">Franzen</strain>
    </source>
</reference>
<proteinExistence type="predicted"/>
<dbReference type="VEuPathDB" id="MicrosporidiaDB:TUBRATIS_12170"/>
<gene>
    <name evidence="1" type="ORF">TUBRATIS_12170</name>
</gene>
<protein>
    <submittedName>
        <fullName evidence="1">Uncharacterized protein</fullName>
    </submittedName>
</protein>